<comment type="subunit">
    <text evidence="6">Homodimer.</text>
</comment>
<evidence type="ECO:0000256" key="6">
    <source>
        <dbReference type="HAMAP-Rule" id="MF_01216"/>
    </source>
</evidence>
<dbReference type="KEGG" id="amr:AM1_4919"/>
<comment type="similarity">
    <text evidence="6">Belongs to the azoreductase type 1 family.</text>
</comment>
<feature type="binding site" evidence="6">
    <location>
        <begin position="103"/>
        <end position="106"/>
    </location>
    <ligand>
        <name>FMN</name>
        <dbReference type="ChEBI" id="CHEBI:58210"/>
    </ligand>
</feature>
<evidence type="ECO:0000256" key="5">
    <source>
        <dbReference type="ARBA" id="ARBA00048542"/>
    </source>
</evidence>
<dbReference type="PANTHER" id="PTHR43741">
    <property type="entry name" value="FMN-DEPENDENT NADH-AZOREDUCTASE 1"/>
    <property type="match status" value="1"/>
</dbReference>
<name>B0C4K7_ACAM1</name>
<dbReference type="GO" id="GO:0010181">
    <property type="term" value="F:FMN binding"/>
    <property type="evidence" value="ECO:0007669"/>
    <property type="project" value="UniProtKB-UniRule"/>
</dbReference>
<dbReference type="Proteomes" id="UP000000268">
    <property type="component" value="Chromosome"/>
</dbReference>
<dbReference type="HAMAP" id="MF_01216">
    <property type="entry name" value="Azoreductase_type1"/>
    <property type="match status" value="1"/>
</dbReference>
<dbReference type="eggNOG" id="COG1182">
    <property type="taxonomic scope" value="Bacteria"/>
</dbReference>
<dbReference type="GO" id="GO:0009055">
    <property type="term" value="F:electron transfer activity"/>
    <property type="evidence" value="ECO:0007669"/>
    <property type="project" value="UniProtKB-UniRule"/>
</dbReference>
<evidence type="ECO:0000256" key="1">
    <source>
        <dbReference type="ARBA" id="ARBA00022630"/>
    </source>
</evidence>
<dbReference type="GO" id="GO:0016655">
    <property type="term" value="F:oxidoreductase activity, acting on NAD(P)H, quinone or similar compound as acceptor"/>
    <property type="evidence" value="ECO:0007669"/>
    <property type="project" value="InterPro"/>
</dbReference>
<keyword evidence="1 6" id="KW-0285">Flavoprotein</keyword>
<reference evidence="8 9" key="1">
    <citation type="journal article" date="2008" name="Proc. Natl. Acad. Sci. U.S.A.">
        <title>Niche adaptation and genome expansion in the chlorophyll d-producing cyanobacterium Acaryochloris marina.</title>
        <authorList>
            <person name="Swingley W.D."/>
            <person name="Chen M."/>
            <person name="Cheung P.C."/>
            <person name="Conrad A.L."/>
            <person name="Dejesa L.C."/>
            <person name="Hao J."/>
            <person name="Honchak B.M."/>
            <person name="Karbach L.E."/>
            <person name="Kurdoglu A."/>
            <person name="Lahiri S."/>
            <person name="Mastrian S.D."/>
            <person name="Miyashita H."/>
            <person name="Page L."/>
            <person name="Ramakrishna P."/>
            <person name="Satoh S."/>
            <person name="Sattley W.M."/>
            <person name="Shimada Y."/>
            <person name="Taylor H.L."/>
            <person name="Tomo T."/>
            <person name="Tsuchiya T."/>
            <person name="Wang Z.T."/>
            <person name="Raymond J."/>
            <person name="Mimuro M."/>
            <person name="Blankenship R.E."/>
            <person name="Touchman J.W."/>
        </authorList>
    </citation>
    <scope>NUCLEOTIDE SEQUENCE [LARGE SCALE GENOMIC DNA]</scope>
    <source>
        <strain evidence="9">MBIC 11017</strain>
    </source>
</reference>
<comment type="catalytic activity">
    <reaction evidence="6">
        <text>2 a quinone + NADH + H(+) = 2 a 1,4-benzosemiquinone + NAD(+)</text>
        <dbReference type="Rhea" id="RHEA:65952"/>
        <dbReference type="ChEBI" id="CHEBI:15378"/>
        <dbReference type="ChEBI" id="CHEBI:57540"/>
        <dbReference type="ChEBI" id="CHEBI:57945"/>
        <dbReference type="ChEBI" id="CHEBI:132124"/>
        <dbReference type="ChEBI" id="CHEBI:134225"/>
    </reaction>
</comment>
<evidence type="ECO:0000256" key="4">
    <source>
        <dbReference type="ARBA" id="ARBA00023027"/>
    </source>
</evidence>
<organism evidence="8 9">
    <name type="scientific">Acaryochloris marina (strain MBIC 11017)</name>
    <dbReference type="NCBI Taxonomy" id="329726"/>
    <lineage>
        <taxon>Bacteria</taxon>
        <taxon>Bacillati</taxon>
        <taxon>Cyanobacteriota</taxon>
        <taxon>Cyanophyceae</taxon>
        <taxon>Acaryochloridales</taxon>
        <taxon>Acaryochloridaceae</taxon>
        <taxon>Acaryochloris</taxon>
    </lineage>
</organism>
<comment type="catalytic activity">
    <reaction evidence="5">
        <text>N,N-dimethyl-1,4-phenylenediamine + anthranilate + 2 NAD(+) = 2-(4-dimethylaminophenyl)diazenylbenzoate + 2 NADH + 2 H(+)</text>
        <dbReference type="Rhea" id="RHEA:55872"/>
        <dbReference type="ChEBI" id="CHEBI:15378"/>
        <dbReference type="ChEBI" id="CHEBI:15783"/>
        <dbReference type="ChEBI" id="CHEBI:16567"/>
        <dbReference type="ChEBI" id="CHEBI:57540"/>
        <dbReference type="ChEBI" id="CHEBI:57945"/>
        <dbReference type="ChEBI" id="CHEBI:71579"/>
        <dbReference type="EC" id="1.7.1.17"/>
    </reaction>
    <physiologicalReaction direction="right-to-left" evidence="5">
        <dbReference type="Rhea" id="RHEA:55874"/>
    </physiologicalReaction>
</comment>
<feature type="binding site" evidence="6">
    <location>
        <position position="17"/>
    </location>
    <ligand>
        <name>FMN</name>
        <dbReference type="ChEBI" id="CHEBI:58210"/>
    </ligand>
</feature>
<feature type="binding site" evidence="6">
    <location>
        <begin position="23"/>
        <end position="25"/>
    </location>
    <ligand>
        <name>FMN</name>
        <dbReference type="ChEBI" id="CHEBI:58210"/>
    </ligand>
</feature>
<evidence type="ECO:0000313" key="9">
    <source>
        <dbReference type="Proteomes" id="UP000000268"/>
    </source>
</evidence>
<dbReference type="OrthoDB" id="9805013at2"/>
<feature type="domain" description="Flavodoxin-like fold" evidence="7">
    <location>
        <begin position="11"/>
        <end position="207"/>
    </location>
</feature>
<accession>B0C4K7</accession>
<comment type="function">
    <text evidence="6">Also exhibits azoreductase activity. Catalyzes the reductive cleavage of the azo bond in aromatic azo compounds to the corresponding amines.</text>
</comment>
<dbReference type="STRING" id="329726.AM1_4919"/>
<dbReference type="SUPFAM" id="SSF52218">
    <property type="entry name" value="Flavoproteins"/>
    <property type="match status" value="1"/>
</dbReference>
<dbReference type="PANTHER" id="PTHR43741:SF2">
    <property type="entry name" value="FMN-DEPENDENT NADH:QUINONE OXIDOREDUCTASE"/>
    <property type="match status" value="1"/>
</dbReference>
<dbReference type="GO" id="GO:0016652">
    <property type="term" value="F:oxidoreductase activity, acting on NAD(P)H as acceptor"/>
    <property type="evidence" value="ECO:0007669"/>
    <property type="project" value="UniProtKB-UniRule"/>
</dbReference>
<dbReference type="InterPro" id="IPR023048">
    <property type="entry name" value="NADH:quinone_OxRdtase_FMN_depd"/>
</dbReference>
<protein>
    <recommendedName>
        <fullName evidence="6">FMN dependent NADH:quinone oxidoreductase</fullName>
        <ecNumber evidence="6">1.6.5.-</ecNumber>
    </recommendedName>
    <alternativeName>
        <fullName evidence="6">Azo-dye reductase</fullName>
    </alternativeName>
    <alternativeName>
        <fullName evidence="6">FMN-dependent NADH-azo compound oxidoreductase</fullName>
    </alternativeName>
    <alternativeName>
        <fullName evidence="6">FMN-dependent NADH-azoreductase</fullName>
        <ecNumber evidence="6">1.7.1.17</ecNumber>
    </alternativeName>
</protein>
<comment type="cofactor">
    <cofactor evidence="6">
        <name>FMN</name>
        <dbReference type="ChEBI" id="CHEBI:58210"/>
    </cofactor>
    <text evidence="6">Binds 1 FMN per subunit.</text>
</comment>
<evidence type="ECO:0000256" key="3">
    <source>
        <dbReference type="ARBA" id="ARBA00023002"/>
    </source>
</evidence>
<evidence type="ECO:0000256" key="2">
    <source>
        <dbReference type="ARBA" id="ARBA00022643"/>
    </source>
</evidence>
<dbReference type="InterPro" id="IPR003680">
    <property type="entry name" value="Flavodoxin_fold"/>
</dbReference>
<comment type="function">
    <text evidence="6">Quinone reductase that provides resistance to thiol-specific stress caused by electrophilic quinones.</text>
</comment>
<keyword evidence="2 6" id="KW-0288">FMN</keyword>
<dbReference type="HOGENOM" id="CLU_088964_0_0_3"/>
<dbReference type="Gene3D" id="3.40.50.360">
    <property type="match status" value="1"/>
</dbReference>
<comment type="caution">
    <text evidence="6">Lacks conserved residue(s) required for the propagation of feature annotation.</text>
</comment>
<dbReference type="RefSeq" id="WP_012165163.1">
    <property type="nucleotide sequence ID" value="NC_009925.1"/>
</dbReference>
<gene>
    <name evidence="6" type="primary">azoR</name>
    <name evidence="8" type="ordered locus">AM1_4919</name>
</gene>
<dbReference type="InterPro" id="IPR029039">
    <property type="entry name" value="Flavoprotein-like_sf"/>
</dbReference>
<evidence type="ECO:0000313" key="8">
    <source>
        <dbReference type="EMBL" id="ABW29890.1"/>
    </source>
</evidence>
<dbReference type="AlphaFoldDB" id="B0C4K7"/>
<keyword evidence="3 6" id="KW-0560">Oxidoreductase</keyword>
<keyword evidence="9" id="KW-1185">Reference proteome</keyword>
<dbReference type="EC" id="1.6.5.-" evidence="6"/>
<evidence type="ECO:0000259" key="7">
    <source>
        <dbReference type="Pfam" id="PF02525"/>
    </source>
</evidence>
<keyword evidence="4 6" id="KW-0520">NAD</keyword>
<dbReference type="InterPro" id="IPR050104">
    <property type="entry name" value="FMN-dep_NADH:Q_OxRdtase_AzoR1"/>
</dbReference>
<dbReference type="Pfam" id="PF02525">
    <property type="entry name" value="Flavodoxin_2"/>
    <property type="match status" value="1"/>
</dbReference>
<dbReference type="EMBL" id="CP000828">
    <property type="protein sequence ID" value="ABW29890.1"/>
    <property type="molecule type" value="Genomic_DNA"/>
</dbReference>
<sequence length="212" mass="24275">MLSPDSKPRCLLHMDVSARVQGSYSRQLTQKFVSQWQQANPHHQIIYRDIGRFPIPHIDETWVAAYESEPEERTAEMQAAIALSDTLIDELFAADCYVMGIPMYNLTVPSTFKAYLDQVFRRDRTLQIVNGIPQGQLANKKLLVITTRKYNYRVGSGREDRDFLEPYLSAIFKVIGLTDISYIHADQLASALEREHSLAKATQMIHQLALNF</sequence>
<dbReference type="EC" id="1.7.1.17" evidence="6"/>
<proteinExistence type="inferred from homology"/>